<name>A0A290X173_9BURK</name>
<organism evidence="1 2">
    <name type="scientific">Janthinobacterium svalbardensis</name>
    <dbReference type="NCBI Taxonomy" id="368607"/>
    <lineage>
        <taxon>Bacteria</taxon>
        <taxon>Pseudomonadati</taxon>
        <taxon>Pseudomonadota</taxon>
        <taxon>Betaproteobacteria</taxon>
        <taxon>Burkholderiales</taxon>
        <taxon>Oxalobacteraceae</taxon>
        <taxon>Janthinobacterium</taxon>
    </lineage>
</organism>
<dbReference type="Proteomes" id="UP000218437">
    <property type="component" value="Chromosome"/>
</dbReference>
<evidence type="ECO:0000313" key="1">
    <source>
        <dbReference type="EMBL" id="ATD62626.1"/>
    </source>
</evidence>
<accession>A0A290X173</accession>
<proteinExistence type="predicted"/>
<dbReference type="AlphaFoldDB" id="A0A290X173"/>
<keyword evidence="2" id="KW-1185">Reference proteome</keyword>
<dbReference type="KEGG" id="jsv:CNX70_22660"/>
<sequence>MLPSHESQRASYGRIAPGKRLIVRMQGAQFALVILQQLIHASLLRLIGTCRYSLVCIIEEAGNRKIEFEQDYMHQQGMPLQRWHSTFVHSLPILIDLFETIVLNQEVTQNQSSWAFKHRIDPLDA</sequence>
<gene>
    <name evidence="1" type="ORF">CNX70_22660</name>
</gene>
<reference evidence="1 2" key="1">
    <citation type="submission" date="2017-09" db="EMBL/GenBank/DDBJ databases">
        <title>Complete genome sequence of Janthinobacterium svalbardensis PAMC 27463.</title>
        <authorList>
            <person name="Cho Y.-J."/>
            <person name="Cho A."/>
            <person name="Kim O.-S."/>
            <person name="Lee J.-I."/>
        </authorList>
    </citation>
    <scope>NUCLEOTIDE SEQUENCE [LARGE SCALE GENOMIC DNA]</scope>
    <source>
        <strain evidence="1 2">PAMC 27463</strain>
    </source>
</reference>
<protein>
    <submittedName>
        <fullName evidence="1">Uncharacterized protein</fullName>
    </submittedName>
</protein>
<dbReference type="EMBL" id="CP023422">
    <property type="protein sequence ID" value="ATD62626.1"/>
    <property type="molecule type" value="Genomic_DNA"/>
</dbReference>
<evidence type="ECO:0000313" key="2">
    <source>
        <dbReference type="Proteomes" id="UP000218437"/>
    </source>
</evidence>